<sequence>MCNCFFINGPGGTGRTFLYNALLATIRLHEDIILVVVASSRISVPLIDKVEKSI</sequence>
<evidence type="ECO:0000256" key="1">
    <source>
        <dbReference type="RuleBase" id="RU363044"/>
    </source>
</evidence>
<dbReference type="AlphaFoldDB" id="A0A397SFT9"/>
<dbReference type="EC" id="5.6.2.3" evidence="1"/>
<comment type="similarity">
    <text evidence="1">Belongs to the helicase family.</text>
</comment>
<dbReference type="Pfam" id="PF05970">
    <property type="entry name" value="PIF1"/>
    <property type="match status" value="1"/>
</dbReference>
<dbReference type="GO" id="GO:0006310">
    <property type="term" value="P:DNA recombination"/>
    <property type="evidence" value="ECO:0007669"/>
    <property type="project" value="UniProtKB-KW"/>
</dbReference>
<keyword evidence="1" id="KW-0067">ATP-binding</keyword>
<dbReference type="GO" id="GO:0000723">
    <property type="term" value="P:telomere maintenance"/>
    <property type="evidence" value="ECO:0007669"/>
    <property type="project" value="InterPro"/>
</dbReference>
<evidence type="ECO:0000313" key="3">
    <source>
        <dbReference type="EMBL" id="RIA84402.1"/>
    </source>
</evidence>
<dbReference type="OrthoDB" id="2445347at2759"/>
<feature type="domain" description="DNA helicase Pif1-like DEAD-box helicase" evidence="2">
    <location>
        <begin position="3"/>
        <end position="47"/>
    </location>
</feature>
<dbReference type="GO" id="GO:0043139">
    <property type="term" value="F:5'-3' DNA helicase activity"/>
    <property type="evidence" value="ECO:0007669"/>
    <property type="project" value="UniProtKB-EC"/>
</dbReference>
<gene>
    <name evidence="3" type="ORF">C1645_832305</name>
</gene>
<dbReference type="EMBL" id="QKYT01000495">
    <property type="protein sequence ID" value="RIA84402.1"/>
    <property type="molecule type" value="Genomic_DNA"/>
</dbReference>
<dbReference type="InterPro" id="IPR010285">
    <property type="entry name" value="DNA_helicase_pif1-like_DEAD"/>
</dbReference>
<organism evidence="3 4">
    <name type="scientific">Glomus cerebriforme</name>
    <dbReference type="NCBI Taxonomy" id="658196"/>
    <lineage>
        <taxon>Eukaryota</taxon>
        <taxon>Fungi</taxon>
        <taxon>Fungi incertae sedis</taxon>
        <taxon>Mucoromycota</taxon>
        <taxon>Glomeromycotina</taxon>
        <taxon>Glomeromycetes</taxon>
        <taxon>Glomerales</taxon>
        <taxon>Glomeraceae</taxon>
        <taxon>Glomus</taxon>
    </lineage>
</organism>
<protein>
    <recommendedName>
        <fullName evidence="1">ATP-dependent DNA helicase</fullName>
        <ecNumber evidence="1">5.6.2.3</ecNumber>
    </recommendedName>
</protein>
<comment type="caution">
    <text evidence="3">The sequence shown here is derived from an EMBL/GenBank/DDBJ whole genome shotgun (WGS) entry which is preliminary data.</text>
</comment>
<dbReference type="PANTHER" id="PTHR10492:SF101">
    <property type="entry name" value="ATP-DEPENDENT DNA HELICASE"/>
    <property type="match status" value="1"/>
</dbReference>
<accession>A0A397SFT9</accession>
<comment type="cofactor">
    <cofactor evidence="1">
        <name>Mg(2+)</name>
        <dbReference type="ChEBI" id="CHEBI:18420"/>
    </cofactor>
</comment>
<dbReference type="Gene3D" id="3.40.50.300">
    <property type="entry name" value="P-loop containing nucleotide triphosphate hydrolases"/>
    <property type="match status" value="1"/>
</dbReference>
<comment type="catalytic activity">
    <reaction evidence="1">
        <text>ATP + H2O = ADP + phosphate + H(+)</text>
        <dbReference type="Rhea" id="RHEA:13065"/>
        <dbReference type="ChEBI" id="CHEBI:15377"/>
        <dbReference type="ChEBI" id="CHEBI:15378"/>
        <dbReference type="ChEBI" id="CHEBI:30616"/>
        <dbReference type="ChEBI" id="CHEBI:43474"/>
        <dbReference type="ChEBI" id="CHEBI:456216"/>
        <dbReference type="EC" id="5.6.2.3"/>
    </reaction>
</comment>
<dbReference type="PANTHER" id="PTHR10492">
    <property type="match status" value="1"/>
</dbReference>
<dbReference type="InterPro" id="IPR027417">
    <property type="entry name" value="P-loop_NTPase"/>
</dbReference>
<proteinExistence type="inferred from homology"/>
<dbReference type="Proteomes" id="UP000265703">
    <property type="component" value="Unassembled WGS sequence"/>
</dbReference>
<dbReference type="GO" id="GO:0005524">
    <property type="term" value="F:ATP binding"/>
    <property type="evidence" value="ECO:0007669"/>
    <property type="project" value="UniProtKB-KW"/>
</dbReference>
<keyword evidence="1" id="KW-0547">Nucleotide-binding</keyword>
<keyword evidence="1" id="KW-0227">DNA damage</keyword>
<keyword evidence="1" id="KW-0234">DNA repair</keyword>
<keyword evidence="1" id="KW-0233">DNA recombination</keyword>
<evidence type="ECO:0000259" key="2">
    <source>
        <dbReference type="Pfam" id="PF05970"/>
    </source>
</evidence>
<name>A0A397SFT9_9GLOM</name>
<dbReference type="GO" id="GO:0006281">
    <property type="term" value="P:DNA repair"/>
    <property type="evidence" value="ECO:0007669"/>
    <property type="project" value="UniProtKB-KW"/>
</dbReference>
<dbReference type="GO" id="GO:0016887">
    <property type="term" value="F:ATP hydrolysis activity"/>
    <property type="evidence" value="ECO:0007669"/>
    <property type="project" value="RHEA"/>
</dbReference>
<reference evidence="3 4" key="1">
    <citation type="submission" date="2018-06" db="EMBL/GenBank/DDBJ databases">
        <title>Comparative genomics reveals the genomic features of Rhizophagus irregularis, R. cerebriforme, R. diaphanum and Gigaspora rosea, and their symbiotic lifestyle signature.</title>
        <authorList>
            <person name="Morin E."/>
            <person name="San Clemente H."/>
            <person name="Chen E.C.H."/>
            <person name="De La Providencia I."/>
            <person name="Hainaut M."/>
            <person name="Kuo A."/>
            <person name="Kohler A."/>
            <person name="Murat C."/>
            <person name="Tang N."/>
            <person name="Roy S."/>
            <person name="Loubradou J."/>
            <person name="Henrissat B."/>
            <person name="Grigoriev I.V."/>
            <person name="Corradi N."/>
            <person name="Roux C."/>
            <person name="Martin F.M."/>
        </authorList>
    </citation>
    <scope>NUCLEOTIDE SEQUENCE [LARGE SCALE GENOMIC DNA]</scope>
    <source>
        <strain evidence="3 4">DAOM 227022</strain>
    </source>
</reference>
<keyword evidence="4" id="KW-1185">Reference proteome</keyword>
<evidence type="ECO:0000313" key="4">
    <source>
        <dbReference type="Proteomes" id="UP000265703"/>
    </source>
</evidence>
<keyword evidence="1" id="KW-0347">Helicase</keyword>
<keyword evidence="1" id="KW-0378">Hydrolase</keyword>